<sequence length="518" mass="59566">MNLSIPTPKFLKKGDRTTKEGRNKVELKPGRSLNDWIHKANARKNPFSEFNSVTLEELSRHNKLSDCWIVINGKVFDVTEYLEYHPGGISEIVNYGGKDATEAFIDIHAWINYNGFLKNYCVGTFKGKFPKISKMESLFEEEDMEREQSKTVICEKQLNFVKASTNSIHITSALWKTLENNCFSLFVENDKLNIKVKDYKDNSFSLNYEPYSKLCDSQLKISCLDDKVIIESDIPLPLLSFNQHKWIVKKNPPTEYLKGKVVKKEKITHDMFHFSITLPKDSYIGIPVGHHVALRLLVRNNKISRPYTPISINENVIDFLIKVYSDGLLTPCIKNLEKGDFIEISDGIGKLDFVRGDKNNKKCLCIAAGSGLTPMIRIIEDRTKKGIYTRLLLFNKKIGDIIPDKYFPLEDENFAITNILSNEIDIGVDKNNKMMSTAMVGHINEKIFENIADIKEYQIFICGPWNFTNLAEEILEKLNISNIFIIFSSHSKWLIIPVSLKLFFILDIELWLSIIYSF</sequence>
<evidence type="ECO:0000256" key="2">
    <source>
        <dbReference type="ARBA" id="ARBA00022617"/>
    </source>
</evidence>
<dbReference type="Pfam" id="PF00970">
    <property type="entry name" value="FAD_binding_6"/>
    <property type="match status" value="1"/>
</dbReference>
<dbReference type="PROSITE" id="PS50255">
    <property type="entry name" value="CYTOCHROME_B5_2"/>
    <property type="match status" value="1"/>
</dbReference>
<dbReference type="GO" id="GO:0006801">
    <property type="term" value="P:superoxide metabolic process"/>
    <property type="evidence" value="ECO:0007669"/>
    <property type="project" value="TreeGrafter"/>
</dbReference>
<dbReference type="InterPro" id="IPR039261">
    <property type="entry name" value="FNR_nucleotide-bd"/>
</dbReference>
<evidence type="ECO:0000259" key="9">
    <source>
        <dbReference type="PROSITE" id="PS51384"/>
    </source>
</evidence>
<dbReference type="STRING" id="75913.A0A0K0FGN3"/>
<protein>
    <submittedName>
        <fullName evidence="11">Cytochrome b5 reductase 4 (inferred by orthology to a human protein)</fullName>
    </submittedName>
</protein>
<feature type="domain" description="Cytochrome b5 heme-binding" evidence="8">
    <location>
        <begin position="50"/>
        <end position="126"/>
    </location>
</feature>
<keyword evidence="7" id="KW-1133">Transmembrane helix</keyword>
<keyword evidence="5" id="KW-0408">Iron</keyword>
<evidence type="ECO:0000259" key="8">
    <source>
        <dbReference type="PROSITE" id="PS50255"/>
    </source>
</evidence>
<keyword evidence="7" id="KW-0812">Transmembrane</keyword>
<accession>A0A0K0FGN3</accession>
<keyword evidence="7" id="KW-0472">Membrane</keyword>
<evidence type="ECO:0000256" key="5">
    <source>
        <dbReference type="ARBA" id="ARBA00023004"/>
    </source>
</evidence>
<dbReference type="Gene3D" id="3.10.120.10">
    <property type="entry name" value="Cytochrome b5-like heme/steroid binding domain"/>
    <property type="match status" value="1"/>
</dbReference>
<evidence type="ECO:0000256" key="1">
    <source>
        <dbReference type="ARBA" id="ARBA00006105"/>
    </source>
</evidence>
<reference evidence="11" key="2">
    <citation type="submission" date="2015-08" db="UniProtKB">
        <authorList>
            <consortium name="WormBaseParasite"/>
        </authorList>
    </citation>
    <scope>IDENTIFICATION</scope>
</reference>
<organism evidence="10 11">
    <name type="scientific">Strongyloides venezuelensis</name>
    <name type="common">Threadworm</name>
    <dbReference type="NCBI Taxonomy" id="75913"/>
    <lineage>
        <taxon>Eukaryota</taxon>
        <taxon>Metazoa</taxon>
        <taxon>Ecdysozoa</taxon>
        <taxon>Nematoda</taxon>
        <taxon>Chromadorea</taxon>
        <taxon>Rhabditida</taxon>
        <taxon>Tylenchina</taxon>
        <taxon>Panagrolaimomorpha</taxon>
        <taxon>Strongyloidoidea</taxon>
        <taxon>Strongyloididae</taxon>
        <taxon>Strongyloides</taxon>
    </lineage>
</organism>
<keyword evidence="4" id="KW-0560">Oxidoreductase</keyword>
<dbReference type="GO" id="GO:0005783">
    <property type="term" value="C:endoplasmic reticulum"/>
    <property type="evidence" value="ECO:0007669"/>
    <property type="project" value="TreeGrafter"/>
</dbReference>
<dbReference type="SUPFAM" id="SSF55856">
    <property type="entry name" value="Cytochrome b5-like heme/steroid binding domain"/>
    <property type="match status" value="1"/>
</dbReference>
<evidence type="ECO:0000256" key="6">
    <source>
        <dbReference type="SAM" id="MobiDB-lite"/>
    </source>
</evidence>
<dbReference type="Gene3D" id="2.40.30.10">
    <property type="entry name" value="Translation factors"/>
    <property type="match status" value="1"/>
</dbReference>
<feature type="transmembrane region" description="Helical" evidence="7">
    <location>
        <begin position="493"/>
        <end position="516"/>
    </location>
</feature>
<dbReference type="Pfam" id="PF00173">
    <property type="entry name" value="Cyt-b5"/>
    <property type="match status" value="1"/>
</dbReference>
<comment type="similarity">
    <text evidence="1">Belongs to the flavoprotein pyridine nucleotide cytochrome reductase family.</text>
</comment>
<dbReference type="InterPro" id="IPR001199">
    <property type="entry name" value="Cyt_B5-like_heme/steroid-bd"/>
</dbReference>
<dbReference type="InterPro" id="IPR018506">
    <property type="entry name" value="Cyt_B5_heme-BS"/>
</dbReference>
<dbReference type="InterPro" id="IPR017927">
    <property type="entry name" value="FAD-bd_FR_type"/>
</dbReference>
<name>A0A0K0FGN3_STRVS</name>
<dbReference type="CDD" id="cd06183">
    <property type="entry name" value="cyt_b5_reduct_like"/>
    <property type="match status" value="1"/>
</dbReference>
<dbReference type="InterPro" id="IPR036400">
    <property type="entry name" value="Cyt_B5-like_heme/steroid_sf"/>
</dbReference>
<dbReference type="GO" id="GO:0020037">
    <property type="term" value="F:heme binding"/>
    <property type="evidence" value="ECO:0007669"/>
    <property type="project" value="InterPro"/>
</dbReference>
<dbReference type="InterPro" id="IPR051872">
    <property type="entry name" value="Cytochrome_b5/Flavoprotein_Rdt"/>
</dbReference>
<feature type="region of interest" description="Disordered" evidence="6">
    <location>
        <begin position="1"/>
        <end position="21"/>
    </location>
</feature>
<dbReference type="Proteomes" id="UP000035680">
    <property type="component" value="Unassembled WGS sequence"/>
</dbReference>
<dbReference type="PANTHER" id="PTHR46237:SF1">
    <property type="entry name" value="CYTOCHROME B5 REDUCTASE 4"/>
    <property type="match status" value="1"/>
</dbReference>
<dbReference type="InterPro" id="IPR008333">
    <property type="entry name" value="Cbr1-like_FAD-bd_dom"/>
</dbReference>
<dbReference type="AlphaFoldDB" id="A0A0K0FGN3"/>
<keyword evidence="10" id="KW-1185">Reference proteome</keyword>
<keyword evidence="2" id="KW-0349">Heme</keyword>
<keyword evidence="3" id="KW-0479">Metal-binding</keyword>
<dbReference type="SMART" id="SM01117">
    <property type="entry name" value="Cyt-b5"/>
    <property type="match status" value="1"/>
</dbReference>
<proteinExistence type="inferred from homology"/>
<evidence type="ECO:0000313" key="11">
    <source>
        <dbReference type="WBParaSite" id="SVE_0803800.2"/>
    </source>
</evidence>
<dbReference type="PRINTS" id="PR00406">
    <property type="entry name" value="CYTB5RDTASE"/>
</dbReference>
<dbReference type="WBParaSite" id="SVE_0803800.2">
    <property type="protein sequence ID" value="SVE_0803800.2"/>
    <property type="gene ID" value="SVE_0803800"/>
</dbReference>
<feature type="compositionally biased region" description="Basic and acidic residues" evidence="6">
    <location>
        <begin position="12"/>
        <end position="21"/>
    </location>
</feature>
<evidence type="ECO:0000256" key="7">
    <source>
        <dbReference type="SAM" id="Phobius"/>
    </source>
</evidence>
<dbReference type="InterPro" id="IPR017938">
    <property type="entry name" value="Riboflavin_synthase-like_b-brl"/>
</dbReference>
<dbReference type="SUPFAM" id="SSF52343">
    <property type="entry name" value="Ferredoxin reductase-like, C-terminal NADP-linked domain"/>
    <property type="match status" value="1"/>
</dbReference>
<feature type="domain" description="FAD-binding FR-type" evidence="9">
    <location>
        <begin position="254"/>
        <end position="354"/>
    </location>
</feature>
<dbReference type="PROSITE" id="PS51384">
    <property type="entry name" value="FAD_FR"/>
    <property type="match status" value="1"/>
</dbReference>
<reference evidence="10" key="1">
    <citation type="submission" date="2014-07" db="EMBL/GenBank/DDBJ databases">
        <authorList>
            <person name="Martin A.A"/>
            <person name="De Silva N."/>
        </authorList>
    </citation>
    <scope>NUCLEOTIDE SEQUENCE</scope>
</reference>
<dbReference type="SUPFAM" id="SSF63380">
    <property type="entry name" value="Riboflavin synthase domain-like"/>
    <property type="match status" value="1"/>
</dbReference>
<evidence type="ECO:0000256" key="4">
    <source>
        <dbReference type="ARBA" id="ARBA00023002"/>
    </source>
</evidence>
<dbReference type="PROSITE" id="PS00191">
    <property type="entry name" value="CYTOCHROME_B5_1"/>
    <property type="match status" value="1"/>
</dbReference>
<dbReference type="Gene3D" id="3.40.50.80">
    <property type="entry name" value="Nucleotide-binding domain of ferredoxin-NADP reductase (FNR) module"/>
    <property type="match status" value="1"/>
</dbReference>
<evidence type="ECO:0000313" key="10">
    <source>
        <dbReference type="Proteomes" id="UP000035680"/>
    </source>
</evidence>
<dbReference type="GO" id="GO:0046872">
    <property type="term" value="F:metal ion binding"/>
    <property type="evidence" value="ECO:0007669"/>
    <property type="project" value="UniProtKB-KW"/>
</dbReference>
<dbReference type="PANTHER" id="PTHR46237">
    <property type="entry name" value="CYTOCHROME B5 REDUCTASE 4 FAMILY MEMBER"/>
    <property type="match status" value="1"/>
</dbReference>
<dbReference type="GO" id="GO:0004128">
    <property type="term" value="F:cytochrome-b5 reductase activity, acting on NAD(P)H"/>
    <property type="evidence" value="ECO:0007669"/>
    <property type="project" value="TreeGrafter"/>
</dbReference>
<evidence type="ECO:0000256" key="3">
    <source>
        <dbReference type="ARBA" id="ARBA00022723"/>
    </source>
</evidence>